<evidence type="ECO:0000313" key="3">
    <source>
        <dbReference type="EMBL" id="TMV12602.1"/>
    </source>
</evidence>
<dbReference type="SUPFAM" id="SSF47413">
    <property type="entry name" value="lambda repressor-like DNA-binding domains"/>
    <property type="match status" value="1"/>
</dbReference>
<dbReference type="CDD" id="cd00093">
    <property type="entry name" value="HTH_XRE"/>
    <property type="match status" value="1"/>
</dbReference>
<dbReference type="Gene3D" id="1.10.260.40">
    <property type="entry name" value="lambda repressor-like DNA-binding domains"/>
    <property type="match status" value="1"/>
</dbReference>
<gene>
    <name evidence="3" type="ORF">FGK64_07270</name>
</gene>
<dbReference type="PANTHER" id="PTHR46797">
    <property type="entry name" value="HTH-TYPE TRANSCRIPTIONAL REGULATOR"/>
    <property type="match status" value="1"/>
</dbReference>
<dbReference type="InterPro" id="IPR050807">
    <property type="entry name" value="TransReg_Diox_bact_type"/>
</dbReference>
<evidence type="ECO:0000313" key="4">
    <source>
        <dbReference type="Proteomes" id="UP001191082"/>
    </source>
</evidence>
<dbReference type="Pfam" id="PF01381">
    <property type="entry name" value="HTH_3"/>
    <property type="match status" value="1"/>
</dbReference>
<dbReference type="SMART" id="SM00530">
    <property type="entry name" value="HTH_XRE"/>
    <property type="match status" value="1"/>
</dbReference>
<dbReference type="InterPro" id="IPR010982">
    <property type="entry name" value="Lambda_DNA-bd_dom_sf"/>
</dbReference>
<reference evidence="3 4" key="1">
    <citation type="submission" date="2019-05" db="EMBL/GenBank/DDBJ databases">
        <title>Marivita sp. nov. isolated from sea sediment.</title>
        <authorList>
            <person name="Kim W."/>
        </authorList>
    </citation>
    <scope>NUCLEOTIDE SEQUENCE [LARGE SCALE GENOMIC DNA]</scope>
    <source>
        <strain evidence="3 4">CAU 1492</strain>
    </source>
</reference>
<dbReference type="RefSeq" id="WP_138863156.1">
    <property type="nucleotide sequence ID" value="NZ_VCPC01000002.1"/>
</dbReference>
<dbReference type="PANTHER" id="PTHR46797:SF1">
    <property type="entry name" value="METHYLPHOSPHONATE SYNTHASE"/>
    <property type="match status" value="1"/>
</dbReference>
<dbReference type="Proteomes" id="UP001191082">
    <property type="component" value="Unassembled WGS sequence"/>
</dbReference>
<protein>
    <submittedName>
        <fullName evidence="3">Helix-turn-helix transcriptional regulator</fullName>
    </submittedName>
</protein>
<feature type="domain" description="HTH cro/C1-type" evidence="2">
    <location>
        <begin position="11"/>
        <end position="65"/>
    </location>
</feature>
<keyword evidence="4" id="KW-1185">Reference proteome</keyword>
<organism evidence="3 4">
    <name type="scientific">Arenibacterium halophilum</name>
    <dbReference type="NCBI Taxonomy" id="2583821"/>
    <lineage>
        <taxon>Bacteria</taxon>
        <taxon>Pseudomonadati</taxon>
        <taxon>Pseudomonadota</taxon>
        <taxon>Alphaproteobacteria</taxon>
        <taxon>Rhodobacterales</taxon>
        <taxon>Paracoccaceae</taxon>
        <taxon>Arenibacterium</taxon>
    </lineage>
</organism>
<accession>A0ABY2X8A3</accession>
<dbReference type="PROSITE" id="PS50943">
    <property type="entry name" value="HTH_CROC1"/>
    <property type="match status" value="1"/>
</dbReference>
<evidence type="ECO:0000259" key="2">
    <source>
        <dbReference type="PROSITE" id="PS50943"/>
    </source>
</evidence>
<name>A0ABY2X8A3_9RHOB</name>
<proteinExistence type="predicted"/>
<comment type="caution">
    <text evidence="3">The sequence shown here is derived from an EMBL/GenBank/DDBJ whole genome shotgun (WGS) entry which is preliminary data.</text>
</comment>
<keyword evidence="1" id="KW-0238">DNA-binding</keyword>
<dbReference type="InterPro" id="IPR001387">
    <property type="entry name" value="Cro/C1-type_HTH"/>
</dbReference>
<dbReference type="EMBL" id="VCPC01000002">
    <property type="protein sequence ID" value="TMV12602.1"/>
    <property type="molecule type" value="Genomic_DNA"/>
</dbReference>
<sequence>MDIKAVVGRNVKQYREAKGLSQEQLAFEADLHRTYVSGVERGVRNPTVLIVAKLASALGVKPYKLLE</sequence>
<evidence type="ECO:0000256" key="1">
    <source>
        <dbReference type="ARBA" id="ARBA00023125"/>
    </source>
</evidence>